<dbReference type="EMBL" id="MBAD02001595">
    <property type="protein sequence ID" value="RLN53224.1"/>
    <property type="molecule type" value="Genomic_DNA"/>
</dbReference>
<comment type="similarity">
    <text evidence="1">Belongs to the AB hydrolase superfamily. AB hydrolase 4 family.</text>
</comment>
<dbReference type="Proteomes" id="UP000277300">
    <property type="component" value="Unassembled WGS sequence"/>
</dbReference>
<dbReference type="AlphaFoldDB" id="A0A3F2RYH2"/>
<dbReference type="Pfam" id="PF00561">
    <property type="entry name" value="Abhydrolase_1"/>
    <property type="match status" value="1"/>
</dbReference>
<feature type="transmembrane region" description="Helical" evidence="4">
    <location>
        <begin position="20"/>
        <end position="47"/>
    </location>
</feature>
<dbReference type="Proteomes" id="UP000284657">
    <property type="component" value="Unassembled WGS sequence"/>
</dbReference>
<feature type="active site" description="Charge relay system" evidence="2">
    <location>
        <position position="236"/>
    </location>
</feature>
<dbReference type="InterPro" id="IPR050960">
    <property type="entry name" value="AB_hydrolase_4_sf"/>
</dbReference>
<evidence type="ECO:0000313" key="7">
    <source>
        <dbReference type="EMBL" id="RLN66636.1"/>
    </source>
</evidence>
<evidence type="ECO:0000256" key="4">
    <source>
        <dbReference type="SAM" id="Phobius"/>
    </source>
</evidence>
<evidence type="ECO:0000256" key="3">
    <source>
        <dbReference type="SAM" id="MobiDB-lite"/>
    </source>
</evidence>
<dbReference type="InterPro" id="IPR012020">
    <property type="entry name" value="ABHD4"/>
</dbReference>
<dbReference type="Gene3D" id="3.40.50.1820">
    <property type="entry name" value="alpha/beta hydrolase"/>
    <property type="match status" value="1"/>
</dbReference>
<sequence>MGNVIARAFSSQSQHHRCRLRFFCVLLMLYLTKKLFGPALLTILMRWHYTYTAETPKLVYRKTPANKKLLSHCITMTQQKYYPPWYMFNGHLQTVAFARDKRGPKINYQRQLLDMPDGGVVSLDWALLPGHGHSYESATDSSSSWIDGVDPTRRTVLLMPGLTGGSSEIYIRRTIARLHELGWQCTVLNARGCANTPVKTPQLFCTAYTKDLRFVLQQLSEKYNFAQEAFIAVGFSMGSNVLVKYLGEERDQTPLTGAISVGNPFDLPKVAANLSSTMFNRFMYDKALNCNMRALFFDKSNAAEQFEGYPDLDMEAIRASRTVREFDETCTKILFNYNSADHFYEDASSVKKLRSVCIPLLCISAEDDPICVNSVLPSRALVEACPNVILCVTKSGGHLAFYESPHDQGDGDSKSEKVPSKQEPIMWSANPIVEFAEAVRLNKAKA</sequence>
<keyword evidence="4" id="KW-0472">Membrane</keyword>
<feature type="domain" description="AB hydrolase-1" evidence="5">
    <location>
        <begin position="155"/>
        <end position="405"/>
    </location>
</feature>
<comment type="caution">
    <text evidence="7">The sequence shown here is derived from an EMBL/GenBank/DDBJ whole genome shotgun (WGS) entry which is preliminary data.</text>
</comment>
<accession>A0A3F2RYH2</accession>
<keyword evidence="4" id="KW-1133">Transmembrane helix</keyword>
<dbReference type="EMBL" id="MBDO02000033">
    <property type="protein sequence ID" value="RLN66636.1"/>
    <property type="molecule type" value="Genomic_DNA"/>
</dbReference>
<evidence type="ECO:0000259" key="5">
    <source>
        <dbReference type="Pfam" id="PF00561"/>
    </source>
</evidence>
<protein>
    <recommendedName>
        <fullName evidence="5">AB hydrolase-1 domain-containing protein</fullName>
    </recommendedName>
</protein>
<feature type="active site" description="Charge relay system" evidence="2">
    <location>
        <position position="398"/>
    </location>
</feature>
<feature type="compositionally biased region" description="Basic and acidic residues" evidence="3">
    <location>
        <begin position="404"/>
        <end position="420"/>
    </location>
</feature>
<organism evidence="7 8">
    <name type="scientific">Phytophthora kernoviae</name>
    <dbReference type="NCBI Taxonomy" id="325452"/>
    <lineage>
        <taxon>Eukaryota</taxon>
        <taxon>Sar</taxon>
        <taxon>Stramenopiles</taxon>
        <taxon>Oomycota</taxon>
        <taxon>Peronosporomycetes</taxon>
        <taxon>Peronosporales</taxon>
        <taxon>Peronosporaceae</taxon>
        <taxon>Phytophthora</taxon>
    </lineage>
</organism>
<evidence type="ECO:0000313" key="6">
    <source>
        <dbReference type="EMBL" id="RLN53224.1"/>
    </source>
</evidence>
<dbReference type="GO" id="GO:0034338">
    <property type="term" value="F:short-chain carboxylesterase activity"/>
    <property type="evidence" value="ECO:0007669"/>
    <property type="project" value="TreeGrafter"/>
</dbReference>
<feature type="region of interest" description="Disordered" evidence="3">
    <location>
        <begin position="403"/>
        <end position="422"/>
    </location>
</feature>
<keyword evidence="4" id="KW-0812">Transmembrane</keyword>
<reference evidence="8 9" key="1">
    <citation type="submission" date="2018-07" db="EMBL/GenBank/DDBJ databases">
        <title>Genome sequencing of oomycete isolates from Chile give support for New Zealand origin for Phytophthora kernoviae and make available the first Nothophytophthora sp. genome.</title>
        <authorList>
            <person name="Studholme D.J."/>
            <person name="Sanfuentes E."/>
            <person name="Panda P."/>
            <person name="Hill R."/>
            <person name="Sambles C."/>
            <person name="Grant M."/>
            <person name="Williams N.M."/>
            <person name="Mcdougal R.L."/>
        </authorList>
    </citation>
    <scope>NUCLEOTIDE SEQUENCE [LARGE SCALE GENOMIC DNA]</scope>
    <source>
        <strain evidence="7">Chile6</strain>
        <strain evidence="6">Chile7</strain>
    </source>
</reference>
<evidence type="ECO:0000313" key="9">
    <source>
        <dbReference type="Proteomes" id="UP000284657"/>
    </source>
</evidence>
<proteinExistence type="inferred from homology"/>
<dbReference type="GO" id="GO:0047372">
    <property type="term" value="F:monoacylglycerol lipase activity"/>
    <property type="evidence" value="ECO:0007669"/>
    <property type="project" value="TreeGrafter"/>
</dbReference>
<dbReference type="PANTHER" id="PTHR10794">
    <property type="entry name" value="ABHYDROLASE DOMAIN-CONTAINING PROTEIN"/>
    <property type="match status" value="1"/>
</dbReference>
<dbReference type="SUPFAM" id="SSF53474">
    <property type="entry name" value="alpha/beta-Hydrolases"/>
    <property type="match status" value="1"/>
</dbReference>
<dbReference type="PANTHER" id="PTHR10794:SF84">
    <property type="entry name" value="ESTERASE_LIPASE_THIOESTERASE FAMILY PROTEIN"/>
    <property type="match status" value="1"/>
</dbReference>
<name>A0A3F2RYH2_9STRA</name>
<dbReference type="OrthoDB" id="247542at2759"/>
<dbReference type="PIRSF" id="PIRSF005211">
    <property type="entry name" value="Ab_hydro_YheT"/>
    <property type="match status" value="1"/>
</dbReference>
<dbReference type="InterPro" id="IPR029058">
    <property type="entry name" value="AB_hydrolase_fold"/>
</dbReference>
<gene>
    <name evidence="6" type="ORF">BBJ29_000527</name>
    <name evidence="7" type="ORF">BBP00_00002079</name>
</gene>
<evidence type="ECO:0000256" key="2">
    <source>
        <dbReference type="PIRSR" id="PIRSR005211-1"/>
    </source>
</evidence>
<evidence type="ECO:0000313" key="8">
    <source>
        <dbReference type="Proteomes" id="UP000277300"/>
    </source>
</evidence>
<feature type="active site" description="Charge relay system" evidence="2">
    <location>
        <position position="368"/>
    </location>
</feature>
<evidence type="ECO:0000256" key="1">
    <source>
        <dbReference type="ARBA" id="ARBA00010884"/>
    </source>
</evidence>
<dbReference type="InterPro" id="IPR000073">
    <property type="entry name" value="AB_hydrolase_1"/>
</dbReference>